<proteinExistence type="inferred from homology"/>
<dbReference type="InterPro" id="IPR036034">
    <property type="entry name" value="PDZ_sf"/>
</dbReference>
<dbReference type="Pfam" id="PF03572">
    <property type="entry name" value="Peptidase_S41"/>
    <property type="match status" value="1"/>
</dbReference>
<gene>
    <name evidence="6" type="ORF">SsS58_03967</name>
</gene>
<keyword evidence="3" id="KW-0378">Hydrolase</keyword>
<dbReference type="InterPro" id="IPR029045">
    <property type="entry name" value="ClpP/crotonase-like_dom_sf"/>
</dbReference>
<reference evidence="7" key="1">
    <citation type="submission" date="2015-11" db="EMBL/GenBank/DDBJ databases">
        <authorList>
            <consortium name="Cross-ministerial Strategic Innovation Promotion Program (SIP) consortium"/>
            <person name="Tomihama T."/>
            <person name="Ikenaga M."/>
            <person name="Sakai M."/>
            <person name="Okubo T."/>
            <person name="Ikeda S."/>
        </authorList>
    </citation>
    <scope>NUCLEOTIDE SEQUENCE [LARGE SCALE GENOMIC DNA]</scope>
    <source>
        <strain evidence="7">S58</strain>
    </source>
</reference>
<dbReference type="InterPro" id="IPR004447">
    <property type="entry name" value="Peptidase_S41A"/>
</dbReference>
<dbReference type="SMART" id="SM00245">
    <property type="entry name" value="TSPc"/>
    <property type="match status" value="1"/>
</dbReference>
<feature type="domain" description="PDZ" evidence="5">
    <location>
        <begin position="117"/>
        <end position="186"/>
    </location>
</feature>
<reference evidence="6 7" key="2">
    <citation type="journal article" date="2016" name="Genome Announc.">
        <title>Draft Genome Sequences of Streptomyces scabiei S58, Streptomyces turgidiscabies T45, and Streptomyces acidiscabies a10, the Pathogens of Potato Common Scab, Isolated in Japan.</title>
        <authorList>
            <person name="Tomihama T."/>
            <person name="Nishi Y."/>
            <person name="Sakai M."/>
            <person name="Ikenaga M."/>
            <person name="Okubo T."/>
            <person name="Ikeda S."/>
        </authorList>
    </citation>
    <scope>NUCLEOTIDE SEQUENCE [LARGE SCALE GENOMIC DNA]</scope>
    <source>
        <strain evidence="6 7">S58</strain>
    </source>
</reference>
<dbReference type="Gene3D" id="3.30.750.44">
    <property type="match status" value="1"/>
</dbReference>
<dbReference type="PROSITE" id="PS50106">
    <property type="entry name" value="PDZ"/>
    <property type="match status" value="1"/>
</dbReference>
<sequence>MPGRDVFSRPSPATTLLGALRAASAHSTGRIGRGAALTLVFAGVLATGAATGLFDAPPGGTAAVVKPSRSAPAGREQDVADAAAAAMAEGESPVEAAERAVSRSGDRWGAVYSEGEYEQFEEALDGEYTGVGLWARLRRDGHVEVARVQDGSPAADAGIRAGDRLVGVDGEKVDGRPVTEVVSLLRGDAIDGGTGNTGTPQSAAAGTEVSLELRRGARTLHETLRRARLSTEDVTVSRTAGGVGVITVDAFTKGSGDVVRKAVERSAGTTGFVLDLRGNSGGLVSEAVTAASAFLDGGLVATYDVNGEQRALHAEPGGDTARALVVLVDGGTMSAAELLTGALQDRGRAVVVGSRTFGKGSVQMPSRLPDGSVAELTVGHYRTPSGRGVDGRGITPDLEADEDALQRAETVLSGLGQ</sequence>
<dbReference type="AlphaFoldDB" id="A0A100JQ08"/>
<evidence type="ECO:0000256" key="3">
    <source>
        <dbReference type="ARBA" id="ARBA00022801"/>
    </source>
</evidence>
<dbReference type="GO" id="GO:0007165">
    <property type="term" value="P:signal transduction"/>
    <property type="evidence" value="ECO:0007669"/>
    <property type="project" value="TreeGrafter"/>
</dbReference>
<dbReference type="Proteomes" id="UP000067448">
    <property type="component" value="Unassembled WGS sequence"/>
</dbReference>
<name>A0A100JQ08_STRSC</name>
<dbReference type="PANTHER" id="PTHR32060">
    <property type="entry name" value="TAIL-SPECIFIC PROTEASE"/>
    <property type="match status" value="1"/>
</dbReference>
<evidence type="ECO:0000256" key="4">
    <source>
        <dbReference type="ARBA" id="ARBA00022825"/>
    </source>
</evidence>
<protein>
    <submittedName>
        <fullName evidence="6">Putative CtpA-like serine protease</fullName>
    </submittedName>
</protein>
<dbReference type="SUPFAM" id="SSF50156">
    <property type="entry name" value="PDZ domain-like"/>
    <property type="match status" value="1"/>
</dbReference>
<dbReference type="Gene3D" id="2.30.42.10">
    <property type="match status" value="1"/>
</dbReference>
<dbReference type="InterPro" id="IPR041489">
    <property type="entry name" value="PDZ_6"/>
</dbReference>
<dbReference type="OrthoDB" id="9812068at2"/>
<accession>A0A100JQ08</accession>
<dbReference type="CDD" id="cd07560">
    <property type="entry name" value="Peptidase_S41_CPP"/>
    <property type="match status" value="1"/>
</dbReference>
<keyword evidence="4" id="KW-0720">Serine protease</keyword>
<dbReference type="InterPro" id="IPR005151">
    <property type="entry name" value="Tail-specific_protease"/>
</dbReference>
<evidence type="ECO:0000313" key="6">
    <source>
        <dbReference type="EMBL" id="GAQ63585.1"/>
    </source>
</evidence>
<evidence type="ECO:0000256" key="2">
    <source>
        <dbReference type="ARBA" id="ARBA00022670"/>
    </source>
</evidence>
<keyword evidence="2 6" id="KW-0645">Protease</keyword>
<dbReference type="GO" id="GO:0004175">
    <property type="term" value="F:endopeptidase activity"/>
    <property type="evidence" value="ECO:0007669"/>
    <property type="project" value="TreeGrafter"/>
</dbReference>
<dbReference type="CDD" id="cd06782">
    <property type="entry name" value="cpPDZ_CPP-like"/>
    <property type="match status" value="1"/>
</dbReference>
<dbReference type="GO" id="GO:0008236">
    <property type="term" value="F:serine-type peptidase activity"/>
    <property type="evidence" value="ECO:0007669"/>
    <property type="project" value="UniProtKB-KW"/>
</dbReference>
<dbReference type="Pfam" id="PF17820">
    <property type="entry name" value="PDZ_6"/>
    <property type="match status" value="1"/>
</dbReference>
<dbReference type="EMBL" id="BCMM01000018">
    <property type="protein sequence ID" value="GAQ63585.1"/>
    <property type="molecule type" value="Genomic_DNA"/>
</dbReference>
<comment type="similarity">
    <text evidence="1">Belongs to the peptidase S41A family.</text>
</comment>
<dbReference type="GO" id="GO:0006508">
    <property type="term" value="P:proteolysis"/>
    <property type="evidence" value="ECO:0007669"/>
    <property type="project" value="UniProtKB-KW"/>
</dbReference>
<dbReference type="Gene3D" id="3.90.226.10">
    <property type="entry name" value="2-enoyl-CoA Hydratase, Chain A, domain 1"/>
    <property type="match status" value="1"/>
</dbReference>
<evidence type="ECO:0000259" key="5">
    <source>
        <dbReference type="PROSITE" id="PS50106"/>
    </source>
</evidence>
<dbReference type="InterPro" id="IPR001478">
    <property type="entry name" value="PDZ"/>
</dbReference>
<evidence type="ECO:0000256" key="1">
    <source>
        <dbReference type="ARBA" id="ARBA00009179"/>
    </source>
</evidence>
<reference evidence="7" key="3">
    <citation type="submission" date="2016-02" db="EMBL/GenBank/DDBJ databases">
        <title>Draft genome of pathogenic Streptomyces sp. in Japan.</title>
        <authorList>
            <person name="Tomihama T."/>
            <person name="Ikenaga M."/>
            <person name="Sakai M."/>
            <person name="Okubo T."/>
            <person name="Ikeda S."/>
        </authorList>
    </citation>
    <scope>NUCLEOTIDE SEQUENCE [LARGE SCALE GENOMIC DNA]</scope>
    <source>
        <strain evidence="7">S58</strain>
    </source>
</reference>
<organism evidence="6 7">
    <name type="scientific">Streptomyces scabiei</name>
    <dbReference type="NCBI Taxonomy" id="1930"/>
    <lineage>
        <taxon>Bacteria</taxon>
        <taxon>Bacillati</taxon>
        <taxon>Actinomycetota</taxon>
        <taxon>Actinomycetes</taxon>
        <taxon>Kitasatosporales</taxon>
        <taxon>Streptomycetaceae</taxon>
        <taxon>Streptomyces</taxon>
    </lineage>
</organism>
<dbReference type="SMART" id="SM00228">
    <property type="entry name" value="PDZ"/>
    <property type="match status" value="1"/>
</dbReference>
<dbReference type="RefSeq" id="WP_059081188.1">
    <property type="nucleotide sequence ID" value="NZ_BCMM01000018.1"/>
</dbReference>
<evidence type="ECO:0000313" key="7">
    <source>
        <dbReference type="Proteomes" id="UP000067448"/>
    </source>
</evidence>
<dbReference type="PANTHER" id="PTHR32060:SF30">
    <property type="entry name" value="CARBOXY-TERMINAL PROCESSING PROTEASE CTPA"/>
    <property type="match status" value="1"/>
</dbReference>
<dbReference type="GO" id="GO:0030288">
    <property type="term" value="C:outer membrane-bounded periplasmic space"/>
    <property type="evidence" value="ECO:0007669"/>
    <property type="project" value="TreeGrafter"/>
</dbReference>
<dbReference type="SUPFAM" id="SSF52096">
    <property type="entry name" value="ClpP/crotonase"/>
    <property type="match status" value="1"/>
</dbReference>
<comment type="caution">
    <text evidence="6">The sequence shown here is derived from an EMBL/GenBank/DDBJ whole genome shotgun (WGS) entry which is preliminary data.</text>
</comment>